<feature type="signal peptide" evidence="11">
    <location>
        <begin position="1"/>
        <end position="33"/>
    </location>
</feature>
<comment type="similarity">
    <text evidence="8">Belongs to the LU7TM family. TMEM87 subfamily.</text>
</comment>
<evidence type="ECO:0000256" key="5">
    <source>
        <dbReference type="ARBA" id="ARBA00023034"/>
    </source>
</evidence>
<name>A0AAJ7X2J2_PETMA</name>
<feature type="transmembrane region" description="Helical" evidence="10">
    <location>
        <begin position="354"/>
        <end position="370"/>
    </location>
</feature>
<evidence type="ECO:0000313" key="14">
    <source>
        <dbReference type="Proteomes" id="UP001318040"/>
    </source>
</evidence>
<dbReference type="GO" id="GO:0005829">
    <property type="term" value="C:cytosol"/>
    <property type="evidence" value="ECO:0007669"/>
    <property type="project" value="GOC"/>
</dbReference>
<dbReference type="PANTHER" id="PTHR21229:SF1">
    <property type="entry name" value="GH17801P"/>
    <property type="match status" value="1"/>
</dbReference>
<feature type="compositionally biased region" description="Basic and acidic residues" evidence="9">
    <location>
        <begin position="151"/>
        <end position="171"/>
    </location>
</feature>
<evidence type="ECO:0000256" key="7">
    <source>
        <dbReference type="ARBA" id="ARBA00023180"/>
    </source>
</evidence>
<feature type="transmembrane region" description="Helical" evidence="10">
    <location>
        <begin position="276"/>
        <end position="299"/>
    </location>
</feature>
<keyword evidence="4 10" id="KW-1133">Transmembrane helix</keyword>
<keyword evidence="14" id="KW-1185">Reference proteome</keyword>
<evidence type="ECO:0000256" key="2">
    <source>
        <dbReference type="ARBA" id="ARBA00022692"/>
    </source>
</evidence>
<evidence type="ECO:0000256" key="10">
    <source>
        <dbReference type="SAM" id="Phobius"/>
    </source>
</evidence>
<accession>A0AAJ7X2J2</accession>
<feature type="transmembrane region" description="Helical" evidence="10">
    <location>
        <begin position="492"/>
        <end position="509"/>
    </location>
</feature>
<evidence type="ECO:0000313" key="15">
    <source>
        <dbReference type="RefSeq" id="XP_032818692.1"/>
    </source>
</evidence>
<feature type="region of interest" description="Disordered" evidence="9">
    <location>
        <begin position="145"/>
        <end position="215"/>
    </location>
</feature>
<keyword evidence="3 11" id="KW-0732">Signal</keyword>
<evidence type="ECO:0000256" key="11">
    <source>
        <dbReference type="SAM" id="SignalP"/>
    </source>
</evidence>
<evidence type="ECO:0000256" key="8">
    <source>
        <dbReference type="ARBA" id="ARBA00044946"/>
    </source>
</evidence>
<dbReference type="InterPro" id="IPR009637">
    <property type="entry name" value="GPR107/GPR108-like"/>
</dbReference>
<evidence type="ECO:0000256" key="9">
    <source>
        <dbReference type="SAM" id="MobiDB-lite"/>
    </source>
</evidence>
<keyword evidence="5" id="KW-0333">Golgi apparatus</keyword>
<feature type="transmembrane region" description="Helical" evidence="10">
    <location>
        <begin position="377"/>
        <end position="398"/>
    </location>
</feature>
<feature type="chain" id="PRO_5044709672" evidence="11">
    <location>
        <begin position="34"/>
        <end position="626"/>
    </location>
</feature>
<sequence>MAFHYPRAAPSLRVTPSLDLCLLLLLVVPCVLCGGPEPGKFRGDITKNSKYLFAKKTMFNQTDVHIQVLKATCPEMSGTFTVQWILRSSRCYNEFANLKDISGEMYMVAEDKEVFPDSQASYVKGSATITCNNFHVPAAPVKTLPVKLANKHKEEEKEKSPSDRRKREDAQPKPAVEAAAPDPAKVGDTKDLAPKTEPGAEAAAPDTAQVGDKRDMVPKTNVVARTWKESPYLLIVSISPDDHNGDKQSKDWTFDVEVGMNGPHGYISATEYPLKIFYMAMCVVYTLYAALWLVCSACYWKELLRIQLWVGGVIFLGMLEKAMFVGEFQNIGTYGTSVPGAVMVAELVSVLKRTLARMLVIIVSLGYGIVKPRLGAMLHRVVGVGMLYLVFCCVEAMLRASEDPRNSTVLTAAIVLAMIDTCIVWWIFVSLAQTMRTLRLRRNPVKLSLYRHFTNTLIFSVIASVVFIVWSTRKFRMVDCLSDWRELWVETSFWSLLFSVILLVIMFLWRPSANNQRYAYSPLIDDDDEDSLDQNVMTGDAYGTKMRGTRTEMNGQARSGASQDEDLTWVEENIPSSVADLALPALLDSDEAFADGAYPNSLCRLHWGSLSLSHGTFSRIEGQSTQ</sequence>
<organism evidence="14 15">
    <name type="scientific">Petromyzon marinus</name>
    <name type="common">Sea lamprey</name>
    <dbReference type="NCBI Taxonomy" id="7757"/>
    <lineage>
        <taxon>Eukaryota</taxon>
        <taxon>Metazoa</taxon>
        <taxon>Chordata</taxon>
        <taxon>Craniata</taxon>
        <taxon>Vertebrata</taxon>
        <taxon>Cyclostomata</taxon>
        <taxon>Hyperoartia</taxon>
        <taxon>Petromyzontiformes</taxon>
        <taxon>Petromyzontidae</taxon>
        <taxon>Petromyzon</taxon>
    </lineage>
</organism>
<dbReference type="AlphaFoldDB" id="A0AAJ7X2J2"/>
<dbReference type="KEGG" id="pmrn:116947271"/>
<dbReference type="GO" id="GO:0042147">
    <property type="term" value="P:retrograde transport, endosome to Golgi"/>
    <property type="evidence" value="ECO:0007669"/>
    <property type="project" value="TreeGrafter"/>
</dbReference>
<evidence type="ECO:0000256" key="3">
    <source>
        <dbReference type="ARBA" id="ARBA00022729"/>
    </source>
</evidence>
<proteinExistence type="inferred from homology"/>
<keyword evidence="6 10" id="KW-0472">Membrane</keyword>
<dbReference type="Pfam" id="PF06814">
    <property type="entry name" value="GOST_TM"/>
    <property type="match status" value="1"/>
</dbReference>
<dbReference type="GO" id="GO:0000139">
    <property type="term" value="C:Golgi membrane"/>
    <property type="evidence" value="ECO:0007669"/>
    <property type="project" value="UniProtKB-SubCell"/>
</dbReference>
<feature type="transmembrane region" description="Helical" evidence="10">
    <location>
        <begin position="410"/>
        <end position="432"/>
    </location>
</feature>
<gene>
    <name evidence="15 16" type="primary">LOC116947271</name>
</gene>
<evidence type="ECO:0000256" key="1">
    <source>
        <dbReference type="ARBA" id="ARBA00004653"/>
    </source>
</evidence>
<comment type="subcellular location">
    <subcellularLocation>
        <location evidence="1">Golgi apparatus membrane</location>
        <topology evidence="1">Multi-pass membrane protein</topology>
    </subcellularLocation>
</comment>
<dbReference type="Pfam" id="PF21901">
    <property type="entry name" value="TMEM87A-B_GOLD"/>
    <property type="match status" value="1"/>
</dbReference>
<feature type="domain" description="TMEM87A/B GOLD" evidence="13">
    <location>
        <begin position="35"/>
        <end position="167"/>
    </location>
</feature>
<keyword evidence="7" id="KW-0325">Glycoprotein</keyword>
<dbReference type="InterPro" id="IPR053937">
    <property type="entry name" value="GOST_TM"/>
</dbReference>
<evidence type="ECO:0000313" key="16">
    <source>
        <dbReference type="RefSeq" id="XP_032818693.1"/>
    </source>
</evidence>
<dbReference type="InterPro" id="IPR054101">
    <property type="entry name" value="TMEM87A/B_GOLD"/>
</dbReference>
<feature type="transmembrane region" description="Helical" evidence="10">
    <location>
        <begin position="306"/>
        <end position="324"/>
    </location>
</feature>
<evidence type="ECO:0000259" key="13">
    <source>
        <dbReference type="Pfam" id="PF21901"/>
    </source>
</evidence>
<dbReference type="RefSeq" id="XP_032818692.1">
    <property type="nucleotide sequence ID" value="XM_032962801.1"/>
</dbReference>
<feature type="domain" description="GOST seven transmembrane" evidence="12">
    <location>
        <begin position="273"/>
        <end position="516"/>
    </location>
</feature>
<evidence type="ECO:0000259" key="12">
    <source>
        <dbReference type="Pfam" id="PF06814"/>
    </source>
</evidence>
<reference evidence="15 16" key="1">
    <citation type="submission" date="2025-04" db="UniProtKB">
        <authorList>
            <consortium name="RefSeq"/>
        </authorList>
    </citation>
    <scope>IDENTIFICATION</scope>
    <source>
        <tissue evidence="15 16">Sperm</tissue>
    </source>
</reference>
<dbReference type="Proteomes" id="UP001318040">
    <property type="component" value="Chromosome 29"/>
</dbReference>
<feature type="compositionally biased region" description="Basic and acidic residues" evidence="9">
    <location>
        <begin position="185"/>
        <end position="194"/>
    </location>
</feature>
<feature type="transmembrane region" description="Helical" evidence="10">
    <location>
        <begin position="453"/>
        <end position="472"/>
    </location>
</feature>
<protein>
    <submittedName>
        <fullName evidence="15 16">Transmembrane protein 87A-like isoform X1</fullName>
    </submittedName>
</protein>
<dbReference type="RefSeq" id="XP_032818693.1">
    <property type="nucleotide sequence ID" value="XM_032962802.1"/>
</dbReference>
<evidence type="ECO:0000256" key="4">
    <source>
        <dbReference type="ARBA" id="ARBA00022989"/>
    </source>
</evidence>
<evidence type="ECO:0000256" key="6">
    <source>
        <dbReference type="ARBA" id="ARBA00023136"/>
    </source>
</evidence>
<keyword evidence="2 10" id="KW-0812">Transmembrane</keyword>
<dbReference type="PANTHER" id="PTHR21229">
    <property type="entry name" value="LUNG SEVEN TRANSMEMBRANE RECEPTOR"/>
    <property type="match status" value="1"/>
</dbReference>